<proteinExistence type="predicted"/>
<dbReference type="RefSeq" id="WP_025164649.1">
    <property type="nucleotide sequence ID" value="NZ_AWSQ01000001.1"/>
</dbReference>
<name>A0A0A1YPE9_9PSED</name>
<comment type="caution">
    <text evidence="1">The sequence shown here is derived from an EMBL/GenBank/DDBJ whole genome shotgun (WGS) entry which is preliminary data.</text>
</comment>
<evidence type="ECO:0000313" key="1">
    <source>
        <dbReference type="EMBL" id="KFX71790.1"/>
    </source>
</evidence>
<accession>A0A0A1YPE9</accession>
<evidence type="ECO:0000313" key="2">
    <source>
        <dbReference type="Proteomes" id="UP000030063"/>
    </source>
</evidence>
<protein>
    <submittedName>
        <fullName evidence="1">Uncharacterized protein</fullName>
    </submittedName>
</protein>
<dbReference type="AlphaFoldDB" id="A0A0A1YPE9"/>
<reference evidence="1 2" key="1">
    <citation type="journal article" date="2014" name="Genome Announc.">
        <title>Draft Genome Sequence of Petroleum Oil-Degrading Marine Bacterium Pseudomonas taeanensis Strain MS-3, Isolated from a Crude Oil-Contaminated Seashore.</title>
        <authorList>
            <person name="Lee S.Y."/>
            <person name="Kim S.H."/>
            <person name="Lee D.G."/>
            <person name="Shin S."/>
            <person name="Yun S.H."/>
            <person name="Choi C.W."/>
            <person name="Chung Y.H."/>
            <person name="Choi J.S."/>
            <person name="Kahng H.Y."/>
            <person name="Kim S.I."/>
        </authorList>
    </citation>
    <scope>NUCLEOTIDE SEQUENCE [LARGE SCALE GENOMIC DNA]</scope>
    <source>
        <strain evidence="1 2">MS-3</strain>
    </source>
</reference>
<organism evidence="1 2">
    <name type="scientific">Pseudomonas taeanensis MS-3</name>
    <dbReference type="NCBI Taxonomy" id="1395571"/>
    <lineage>
        <taxon>Bacteria</taxon>
        <taxon>Pseudomonadati</taxon>
        <taxon>Pseudomonadota</taxon>
        <taxon>Gammaproteobacteria</taxon>
        <taxon>Pseudomonadales</taxon>
        <taxon>Pseudomonadaceae</taxon>
        <taxon>Pseudomonas</taxon>
    </lineage>
</organism>
<keyword evidence="2" id="KW-1185">Reference proteome</keyword>
<sequence>MEFRHLGNGLYFPPIAPNGRVYAVPLGQETQVEIFCLTPVGIMGAGIQSHWSEIVGFYYDDESWEIIPRNYSGRGMRFRRGLSCIMVIAGNEALTTHIQGYPIPICIMNRIALEQQRGSEG</sequence>
<gene>
    <name evidence="1" type="ORF">TMS3_0107725</name>
</gene>
<dbReference type="OrthoDB" id="6883532at2"/>
<dbReference type="Proteomes" id="UP000030063">
    <property type="component" value="Unassembled WGS sequence"/>
</dbReference>
<dbReference type="EMBL" id="AWSQ01000001">
    <property type="protein sequence ID" value="KFX71790.1"/>
    <property type="molecule type" value="Genomic_DNA"/>
</dbReference>